<evidence type="ECO:0000313" key="1">
    <source>
        <dbReference type="EMBL" id="CAF4751463.1"/>
    </source>
</evidence>
<dbReference type="EMBL" id="CAJOBP010040573">
    <property type="protein sequence ID" value="CAF4751463.1"/>
    <property type="molecule type" value="Genomic_DNA"/>
</dbReference>
<dbReference type="Proteomes" id="UP000663873">
    <property type="component" value="Unassembled WGS sequence"/>
</dbReference>
<name>A0A821LIG0_9BILA</name>
<feature type="non-terminal residue" evidence="1">
    <location>
        <position position="1"/>
    </location>
</feature>
<comment type="caution">
    <text evidence="1">The sequence shown here is derived from an EMBL/GenBank/DDBJ whole genome shotgun (WGS) entry which is preliminary data.</text>
</comment>
<dbReference type="AlphaFoldDB" id="A0A821LIG0"/>
<protein>
    <submittedName>
        <fullName evidence="1">Uncharacterized protein</fullName>
    </submittedName>
</protein>
<feature type="non-terminal residue" evidence="1">
    <location>
        <position position="89"/>
    </location>
</feature>
<organism evidence="1 2">
    <name type="scientific">Rotaria socialis</name>
    <dbReference type="NCBI Taxonomy" id="392032"/>
    <lineage>
        <taxon>Eukaryota</taxon>
        <taxon>Metazoa</taxon>
        <taxon>Spiralia</taxon>
        <taxon>Gnathifera</taxon>
        <taxon>Rotifera</taxon>
        <taxon>Eurotatoria</taxon>
        <taxon>Bdelloidea</taxon>
        <taxon>Philodinida</taxon>
        <taxon>Philodinidae</taxon>
        <taxon>Rotaria</taxon>
    </lineage>
</organism>
<proteinExistence type="predicted"/>
<keyword evidence="2" id="KW-1185">Reference proteome</keyword>
<accession>A0A821LIG0</accession>
<gene>
    <name evidence="1" type="ORF">UJA718_LOCUS38947</name>
</gene>
<reference evidence="1" key="1">
    <citation type="submission" date="2021-02" db="EMBL/GenBank/DDBJ databases">
        <authorList>
            <person name="Nowell W R."/>
        </authorList>
    </citation>
    <scope>NUCLEOTIDE SEQUENCE</scope>
</reference>
<sequence>TYQVEETTRGITVLEKFESLQPPTIQNQPPNTDILDKLLQYITFHSPELAFYSDRTLNEVSPTPTSISYHDENAIIKMITEQEKAEQNY</sequence>
<evidence type="ECO:0000313" key="2">
    <source>
        <dbReference type="Proteomes" id="UP000663873"/>
    </source>
</evidence>